<evidence type="ECO:0000256" key="1">
    <source>
        <dbReference type="SAM" id="Phobius"/>
    </source>
</evidence>
<keyword evidence="3" id="KW-1185">Reference proteome</keyword>
<keyword evidence="1" id="KW-0812">Transmembrane</keyword>
<reference evidence="2" key="1">
    <citation type="journal article" date="2023" name="Mol. Phylogenet. Evol.">
        <title>Genome-scale phylogeny and comparative genomics of the fungal order Sordariales.</title>
        <authorList>
            <person name="Hensen N."/>
            <person name="Bonometti L."/>
            <person name="Westerberg I."/>
            <person name="Brannstrom I.O."/>
            <person name="Guillou S."/>
            <person name="Cros-Aarteil S."/>
            <person name="Calhoun S."/>
            <person name="Haridas S."/>
            <person name="Kuo A."/>
            <person name="Mondo S."/>
            <person name="Pangilinan J."/>
            <person name="Riley R."/>
            <person name="LaButti K."/>
            <person name="Andreopoulos B."/>
            <person name="Lipzen A."/>
            <person name="Chen C."/>
            <person name="Yan M."/>
            <person name="Daum C."/>
            <person name="Ng V."/>
            <person name="Clum A."/>
            <person name="Steindorff A."/>
            <person name="Ohm R.A."/>
            <person name="Martin F."/>
            <person name="Silar P."/>
            <person name="Natvig D.O."/>
            <person name="Lalanne C."/>
            <person name="Gautier V."/>
            <person name="Ament-Velasquez S.L."/>
            <person name="Kruys A."/>
            <person name="Hutchinson M.I."/>
            <person name="Powell A.J."/>
            <person name="Barry K."/>
            <person name="Miller A.N."/>
            <person name="Grigoriev I.V."/>
            <person name="Debuchy R."/>
            <person name="Gladieux P."/>
            <person name="Hiltunen Thoren M."/>
            <person name="Johannesson H."/>
        </authorList>
    </citation>
    <scope>NUCLEOTIDE SEQUENCE</scope>
    <source>
        <strain evidence="2">PSN309</strain>
    </source>
</reference>
<sequence length="500" mass="55362">LTRISVNTHPIKSLLYLYAFSLVFCLLFCSFVYVVLIKGRVGTPGGVYWDAVKTNWVVGVLSQLSAIVTAATIKAVLGVLRTALVYRPNGSSFATWVGLGASDWWTVLQVAVVEGFMNIWCDIRLSLPILSLGFGSVVKFNSDFINNFVASPTTMEVYAGLIEPDLRVLNNWIPAADMAMFFLTWASGLLTNPMFSVEFALPNCTDFQGCRSIIMPGGLTTAWQAKPWLNESVYFGQFSNINSIRIENATGFVLRYEDPHEDSVNFDILTECIYTGSQINNGLQFCARQVGDSILAGWSACPKALLDQSSCNTDLSWRSLPINSSTLMTLYTLPTQTSYSLETQAVIDIVPLLPEPVPAPLSAEEYLTIMSRVLIPSVNSTNTDNLNINSLIYSITWMHRTFQKSFPSDKSSPTSYLHNILAIPLQFAITTTSFANYTAAERGFKNLELFTLPENMRTTATGGWANSRLKILPWAGWLFIATDLGVHLAMFVGIVWVLLR</sequence>
<protein>
    <submittedName>
        <fullName evidence="2">Uncharacterized protein</fullName>
    </submittedName>
</protein>
<dbReference type="Proteomes" id="UP001302126">
    <property type="component" value="Unassembled WGS sequence"/>
</dbReference>
<gene>
    <name evidence="2" type="ORF">QBC35DRAFT_349666</name>
</gene>
<keyword evidence="1" id="KW-1133">Transmembrane helix</keyword>
<dbReference type="EMBL" id="MU864519">
    <property type="protein sequence ID" value="KAK4183854.1"/>
    <property type="molecule type" value="Genomic_DNA"/>
</dbReference>
<comment type="caution">
    <text evidence="2">The sequence shown here is derived from an EMBL/GenBank/DDBJ whole genome shotgun (WGS) entry which is preliminary data.</text>
</comment>
<feature type="non-terminal residue" evidence="2">
    <location>
        <position position="500"/>
    </location>
</feature>
<reference evidence="2" key="2">
    <citation type="submission" date="2023-05" db="EMBL/GenBank/DDBJ databases">
        <authorList>
            <consortium name="Lawrence Berkeley National Laboratory"/>
            <person name="Steindorff A."/>
            <person name="Hensen N."/>
            <person name="Bonometti L."/>
            <person name="Westerberg I."/>
            <person name="Brannstrom I.O."/>
            <person name="Guillou S."/>
            <person name="Cros-Aarteil S."/>
            <person name="Calhoun S."/>
            <person name="Haridas S."/>
            <person name="Kuo A."/>
            <person name="Mondo S."/>
            <person name="Pangilinan J."/>
            <person name="Riley R."/>
            <person name="Labutti K."/>
            <person name="Andreopoulos B."/>
            <person name="Lipzen A."/>
            <person name="Chen C."/>
            <person name="Yanf M."/>
            <person name="Daum C."/>
            <person name="Ng V."/>
            <person name="Clum A."/>
            <person name="Ohm R."/>
            <person name="Martin F."/>
            <person name="Silar P."/>
            <person name="Natvig D."/>
            <person name="Lalanne C."/>
            <person name="Gautier V."/>
            <person name="Ament-Velasquez S.L."/>
            <person name="Kruys A."/>
            <person name="Hutchinson M.I."/>
            <person name="Powell A.J."/>
            <person name="Barry K."/>
            <person name="Miller A.N."/>
            <person name="Grigoriev I.V."/>
            <person name="Debuchy R."/>
            <person name="Gladieux P."/>
            <person name="Thoren M.H."/>
            <person name="Johannesson H."/>
        </authorList>
    </citation>
    <scope>NUCLEOTIDE SEQUENCE</scope>
    <source>
        <strain evidence="2">PSN309</strain>
    </source>
</reference>
<evidence type="ECO:0000313" key="3">
    <source>
        <dbReference type="Proteomes" id="UP001302126"/>
    </source>
</evidence>
<proteinExistence type="predicted"/>
<organism evidence="2 3">
    <name type="scientific">Podospora australis</name>
    <dbReference type="NCBI Taxonomy" id="1536484"/>
    <lineage>
        <taxon>Eukaryota</taxon>
        <taxon>Fungi</taxon>
        <taxon>Dikarya</taxon>
        <taxon>Ascomycota</taxon>
        <taxon>Pezizomycotina</taxon>
        <taxon>Sordariomycetes</taxon>
        <taxon>Sordariomycetidae</taxon>
        <taxon>Sordariales</taxon>
        <taxon>Podosporaceae</taxon>
        <taxon>Podospora</taxon>
    </lineage>
</organism>
<feature type="transmembrane region" description="Helical" evidence="1">
    <location>
        <begin position="15"/>
        <end position="36"/>
    </location>
</feature>
<feature type="non-terminal residue" evidence="2">
    <location>
        <position position="1"/>
    </location>
</feature>
<accession>A0AAN6WL40</accession>
<name>A0AAN6WL40_9PEZI</name>
<feature type="transmembrane region" description="Helical" evidence="1">
    <location>
        <begin position="474"/>
        <end position="499"/>
    </location>
</feature>
<dbReference type="AlphaFoldDB" id="A0AAN6WL40"/>
<keyword evidence="1" id="KW-0472">Membrane</keyword>
<evidence type="ECO:0000313" key="2">
    <source>
        <dbReference type="EMBL" id="KAK4183854.1"/>
    </source>
</evidence>
<feature type="transmembrane region" description="Helical" evidence="1">
    <location>
        <begin position="56"/>
        <end position="77"/>
    </location>
</feature>